<evidence type="ECO:0000256" key="1">
    <source>
        <dbReference type="SAM" id="MobiDB-lite"/>
    </source>
</evidence>
<dbReference type="InterPro" id="IPR012337">
    <property type="entry name" value="RNaseH-like_sf"/>
</dbReference>
<dbReference type="GO" id="GO:0003676">
    <property type="term" value="F:nucleic acid binding"/>
    <property type="evidence" value="ECO:0007669"/>
    <property type="project" value="InterPro"/>
</dbReference>
<accession>A0A0J8B7J7</accession>
<dbReference type="Gene3D" id="3.30.420.10">
    <property type="entry name" value="Ribonuclease H-like superfamily/Ribonuclease H"/>
    <property type="match status" value="1"/>
</dbReference>
<dbReference type="PANTHER" id="PTHR48475">
    <property type="entry name" value="RIBONUCLEASE H"/>
    <property type="match status" value="1"/>
</dbReference>
<dbReference type="Gramene" id="KMS97229">
    <property type="protein sequence ID" value="KMS97229"/>
    <property type="gene ID" value="BVRB_7g177470"/>
</dbReference>
<dbReference type="AlphaFoldDB" id="A0A0J8B7J7"/>
<dbReference type="Pfam" id="PF13456">
    <property type="entry name" value="RVT_3"/>
    <property type="match status" value="1"/>
</dbReference>
<feature type="region of interest" description="Disordered" evidence="1">
    <location>
        <begin position="1"/>
        <end position="40"/>
    </location>
</feature>
<organism evidence="3 4">
    <name type="scientific">Beta vulgaris subsp. vulgaris</name>
    <name type="common">Beet</name>
    <dbReference type="NCBI Taxonomy" id="3555"/>
    <lineage>
        <taxon>Eukaryota</taxon>
        <taxon>Viridiplantae</taxon>
        <taxon>Streptophyta</taxon>
        <taxon>Embryophyta</taxon>
        <taxon>Tracheophyta</taxon>
        <taxon>Spermatophyta</taxon>
        <taxon>Magnoliopsida</taxon>
        <taxon>eudicotyledons</taxon>
        <taxon>Gunneridae</taxon>
        <taxon>Pentapetalae</taxon>
        <taxon>Caryophyllales</taxon>
        <taxon>Chenopodiaceae</taxon>
        <taxon>Betoideae</taxon>
        <taxon>Beta</taxon>
    </lineage>
</organism>
<dbReference type="InterPro" id="IPR002156">
    <property type="entry name" value="RNaseH_domain"/>
</dbReference>
<evidence type="ECO:0000313" key="3">
    <source>
        <dbReference type="EMBL" id="KMS97229.1"/>
    </source>
</evidence>
<feature type="compositionally biased region" description="Basic and acidic residues" evidence="1">
    <location>
        <begin position="19"/>
        <end position="34"/>
    </location>
</feature>
<name>A0A0J8B7J7_BETVV</name>
<dbReference type="GO" id="GO:0004523">
    <property type="term" value="F:RNA-DNA hybrid ribonuclease activity"/>
    <property type="evidence" value="ECO:0007669"/>
    <property type="project" value="InterPro"/>
</dbReference>
<evidence type="ECO:0000313" key="4">
    <source>
        <dbReference type="Proteomes" id="UP000035740"/>
    </source>
</evidence>
<dbReference type="CDD" id="cd09279">
    <property type="entry name" value="RNase_HI_like"/>
    <property type="match status" value="1"/>
</dbReference>
<dbReference type="OrthoDB" id="2139127at2759"/>
<gene>
    <name evidence="3" type="ORF">BVRB_7g177470</name>
</gene>
<reference evidence="3 4" key="1">
    <citation type="journal article" date="2014" name="Nature">
        <title>The genome of the recently domesticated crop plant sugar beet (Beta vulgaris).</title>
        <authorList>
            <person name="Dohm J.C."/>
            <person name="Minoche A.E."/>
            <person name="Holtgrawe D."/>
            <person name="Capella-Gutierrez S."/>
            <person name="Zakrzewski F."/>
            <person name="Tafer H."/>
            <person name="Rupp O."/>
            <person name="Sorensen T.R."/>
            <person name="Stracke R."/>
            <person name="Reinhardt R."/>
            <person name="Goesmann A."/>
            <person name="Kraft T."/>
            <person name="Schulz B."/>
            <person name="Stadler P.F."/>
            <person name="Schmidt T."/>
            <person name="Gabaldon T."/>
            <person name="Lehrach H."/>
            <person name="Weisshaar B."/>
            <person name="Himmelbauer H."/>
        </authorList>
    </citation>
    <scope>NUCLEOTIDE SEQUENCE [LARGE SCALE GENOMIC DNA]</scope>
    <source>
        <tissue evidence="3">Taproot</tissue>
    </source>
</reference>
<evidence type="ECO:0000259" key="2">
    <source>
        <dbReference type="PROSITE" id="PS50879"/>
    </source>
</evidence>
<dbReference type="eggNOG" id="KOG0017">
    <property type="taxonomic scope" value="Eukaryota"/>
</dbReference>
<sequence>MSRRKKGQSPFAQCGGDETEAKPVPKQGERKQVISERMTLPVQKINDSKISSVPLRGFEKSSEMPSARKEGFDPVAYKLMENSGHDFSNPEPMGKVIEAKAYGLSKTRQNLQEQGKRVFVKKVGLGFTESKPVRITARRKPIQATQYIAVEELEESEGENTLPVRMESVFDRIKPASIQPRYSVFDRLEEREKSSSSSLILQRLAGRRKDATPFSSKRSVFNRLGKDTQCKKSVFSRMGKSKVNSKQQWRRKDGIKVEDEFKLEKEKAIKGQALADFLADHPTPSDWELSDDLPREEVFYIDILPPWEMYFDGAARQDGAGAGAGAGVILISPEKHILTYSFVLTELCSNNVAEYQAFIFGLQMAKEMEIQDLDVYGDSKLVIHQLLNDYDVKKEDLIPYHRHASQLLETFHSVKLQHVPRSANKMADALSNLAATLALGA</sequence>
<dbReference type="PANTHER" id="PTHR48475:SF1">
    <property type="entry name" value="RNASE H TYPE-1 DOMAIN-CONTAINING PROTEIN"/>
    <property type="match status" value="1"/>
</dbReference>
<protein>
    <recommendedName>
        <fullName evidence="2">RNase H type-1 domain-containing protein</fullName>
    </recommendedName>
</protein>
<keyword evidence="4" id="KW-1185">Reference proteome</keyword>
<dbReference type="SUPFAM" id="SSF53098">
    <property type="entry name" value="Ribonuclease H-like"/>
    <property type="match status" value="1"/>
</dbReference>
<dbReference type="EMBL" id="KQ090337">
    <property type="protein sequence ID" value="KMS97229.1"/>
    <property type="molecule type" value="Genomic_DNA"/>
</dbReference>
<dbReference type="Proteomes" id="UP000035740">
    <property type="component" value="Unassembled WGS sequence"/>
</dbReference>
<feature type="domain" description="RNase H type-1" evidence="2">
    <location>
        <begin position="303"/>
        <end position="441"/>
    </location>
</feature>
<proteinExistence type="predicted"/>
<dbReference type="PROSITE" id="PS50879">
    <property type="entry name" value="RNASE_H_1"/>
    <property type="match status" value="1"/>
</dbReference>
<dbReference type="InterPro" id="IPR036397">
    <property type="entry name" value="RNaseH_sf"/>
</dbReference>